<evidence type="ECO:0000256" key="9">
    <source>
        <dbReference type="ARBA" id="ARBA00023128"/>
    </source>
</evidence>
<dbReference type="Proteomes" id="UP000244722">
    <property type="component" value="Unassembled WGS sequence"/>
</dbReference>
<evidence type="ECO:0000313" key="17">
    <source>
        <dbReference type="Proteomes" id="UP000244722"/>
    </source>
</evidence>
<dbReference type="InterPro" id="IPR019833">
    <property type="entry name" value="Mn/Fe_SOD_BS"/>
</dbReference>
<dbReference type="Gene3D" id="1.10.287.990">
    <property type="entry name" value="Fe,Mn superoxide dismutase (SOD) domain"/>
    <property type="match status" value="1"/>
</dbReference>
<dbReference type="InterPro" id="IPR036324">
    <property type="entry name" value="Mn/Fe_SOD_N_sf"/>
</dbReference>
<comment type="cofactor">
    <cofactor evidence="1">
        <name>Mn(2+)</name>
        <dbReference type="ChEBI" id="CHEBI:29035"/>
    </cofactor>
</comment>
<dbReference type="PRINTS" id="PR01703">
    <property type="entry name" value="MNSODISMTASE"/>
</dbReference>
<comment type="subunit">
    <text evidence="5">Homotetramer.</text>
</comment>
<comment type="subcellular location">
    <subcellularLocation>
        <location evidence="3">Mitochondrion matrix</location>
    </subcellularLocation>
</comment>
<comment type="catalytic activity">
    <reaction evidence="11 13">
        <text>2 superoxide + 2 H(+) = H2O2 + O2</text>
        <dbReference type="Rhea" id="RHEA:20696"/>
        <dbReference type="ChEBI" id="CHEBI:15378"/>
        <dbReference type="ChEBI" id="CHEBI:15379"/>
        <dbReference type="ChEBI" id="CHEBI:16240"/>
        <dbReference type="ChEBI" id="CHEBI:18421"/>
        <dbReference type="EC" id="1.15.1.1"/>
    </reaction>
</comment>
<evidence type="ECO:0000256" key="3">
    <source>
        <dbReference type="ARBA" id="ARBA00004305"/>
    </source>
</evidence>
<evidence type="ECO:0000256" key="10">
    <source>
        <dbReference type="ARBA" id="ARBA00023211"/>
    </source>
</evidence>
<dbReference type="GO" id="GO:0030145">
    <property type="term" value="F:manganese ion binding"/>
    <property type="evidence" value="ECO:0007669"/>
    <property type="project" value="TreeGrafter"/>
</dbReference>
<dbReference type="InterPro" id="IPR050265">
    <property type="entry name" value="Fe/Mn_Superoxide_Dismutase"/>
</dbReference>
<keyword evidence="10" id="KW-0464">Manganese</keyword>
<comment type="function">
    <text evidence="2">Destroys superoxide anion radicals which are normally produced within the cells and which are toxic to biological systems.</text>
</comment>
<dbReference type="PANTHER" id="PTHR11404:SF29">
    <property type="entry name" value="SUPEROXIDE DISMUTASE"/>
    <property type="match status" value="1"/>
</dbReference>
<dbReference type="InterPro" id="IPR019831">
    <property type="entry name" value="Mn/Fe_SOD_N"/>
</dbReference>
<evidence type="ECO:0000256" key="5">
    <source>
        <dbReference type="ARBA" id="ARBA00011881"/>
    </source>
</evidence>
<comment type="similarity">
    <text evidence="4 13">Belongs to the iron/manganese superoxide dismutase family.</text>
</comment>
<evidence type="ECO:0000259" key="15">
    <source>
        <dbReference type="Pfam" id="PF02777"/>
    </source>
</evidence>
<dbReference type="AlphaFoldDB" id="A0A2T6ZSI1"/>
<evidence type="ECO:0000256" key="1">
    <source>
        <dbReference type="ARBA" id="ARBA00001936"/>
    </source>
</evidence>
<evidence type="ECO:0000256" key="4">
    <source>
        <dbReference type="ARBA" id="ARBA00008714"/>
    </source>
</evidence>
<dbReference type="EC" id="1.15.1.1" evidence="13"/>
<keyword evidence="6 12" id="KW-0479">Metal-binding</keyword>
<evidence type="ECO:0000256" key="2">
    <source>
        <dbReference type="ARBA" id="ARBA00002170"/>
    </source>
</evidence>
<comment type="caution">
    <text evidence="16">The sequence shown here is derived from an EMBL/GenBank/DDBJ whole genome shotgun (WGS) entry which is preliminary data.</text>
</comment>
<dbReference type="PROSITE" id="PS00088">
    <property type="entry name" value="SOD_MN"/>
    <property type="match status" value="1"/>
</dbReference>
<evidence type="ECO:0000256" key="7">
    <source>
        <dbReference type="ARBA" id="ARBA00022946"/>
    </source>
</evidence>
<dbReference type="EMBL" id="NESQ01000119">
    <property type="protein sequence ID" value="PUU78438.1"/>
    <property type="molecule type" value="Genomic_DNA"/>
</dbReference>
<evidence type="ECO:0000259" key="14">
    <source>
        <dbReference type="Pfam" id="PF00081"/>
    </source>
</evidence>
<keyword evidence="8 13" id="KW-0560">Oxidoreductase</keyword>
<keyword evidence="17" id="KW-1185">Reference proteome</keyword>
<dbReference type="InterPro" id="IPR001189">
    <property type="entry name" value="Mn/Fe_SOD"/>
</dbReference>
<feature type="binding site" evidence="12">
    <location>
        <position position="39"/>
    </location>
    <ligand>
        <name>Mn(2+)</name>
        <dbReference type="ChEBI" id="CHEBI:29035"/>
    </ligand>
</feature>
<dbReference type="SUPFAM" id="SSF46609">
    <property type="entry name" value="Fe,Mn superoxide dismutase (SOD), N-terminal domain"/>
    <property type="match status" value="1"/>
</dbReference>
<evidence type="ECO:0000256" key="13">
    <source>
        <dbReference type="RuleBase" id="RU000414"/>
    </source>
</evidence>
<name>A0A2T6ZSI1_TUBBO</name>
<dbReference type="FunFam" id="1.10.287.990:FF:000001">
    <property type="entry name" value="Superoxide dismutase"/>
    <property type="match status" value="1"/>
</dbReference>
<keyword evidence="7" id="KW-0809">Transit peptide</keyword>
<dbReference type="PIRSF" id="PIRSF000349">
    <property type="entry name" value="SODismutase"/>
    <property type="match status" value="1"/>
</dbReference>
<dbReference type="PANTHER" id="PTHR11404">
    <property type="entry name" value="SUPEROXIDE DISMUTASE 2"/>
    <property type="match status" value="1"/>
</dbReference>
<dbReference type="FunFam" id="3.55.40.20:FF:000004">
    <property type="entry name" value="Superoxide dismutase [Fe]"/>
    <property type="match status" value="1"/>
</dbReference>
<reference evidence="16 17" key="1">
    <citation type="submission" date="2017-04" db="EMBL/GenBank/DDBJ databases">
        <title>Draft genome sequence of Tuber borchii Vittad., a whitish edible truffle.</title>
        <authorList>
            <consortium name="DOE Joint Genome Institute"/>
            <person name="Murat C."/>
            <person name="Kuo A."/>
            <person name="Barry K.W."/>
            <person name="Clum A."/>
            <person name="Dockter R.B."/>
            <person name="Fauchery L."/>
            <person name="Iotti M."/>
            <person name="Kohler A."/>
            <person name="Labutti K."/>
            <person name="Lindquist E.A."/>
            <person name="Lipzen A."/>
            <person name="Ohm R.A."/>
            <person name="Wang M."/>
            <person name="Grigoriev I.V."/>
            <person name="Zambonelli A."/>
            <person name="Martin F.M."/>
        </authorList>
    </citation>
    <scope>NUCLEOTIDE SEQUENCE [LARGE SCALE GENOMIC DNA]</scope>
    <source>
        <strain evidence="16 17">Tbo3840</strain>
    </source>
</reference>
<dbReference type="GO" id="GO:0005759">
    <property type="term" value="C:mitochondrial matrix"/>
    <property type="evidence" value="ECO:0007669"/>
    <property type="project" value="UniProtKB-SubCell"/>
</dbReference>
<feature type="binding site" evidence="12">
    <location>
        <position position="178"/>
    </location>
    <ligand>
        <name>Mn(2+)</name>
        <dbReference type="ChEBI" id="CHEBI:29035"/>
    </ligand>
</feature>
<keyword evidence="9" id="KW-0496">Mitochondrion</keyword>
<dbReference type="Pfam" id="PF00081">
    <property type="entry name" value="Sod_Fe_N"/>
    <property type="match status" value="1"/>
</dbReference>
<dbReference type="SUPFAM" id="SSF54719">
    <property type="entry name" value="Fe,Mn superoxide dismutase (SOD), C-terminal domain"/>
    <property type="match status" value="1"/>
</dbReference>
<dbReference type="GO" id="GO:0004784">
    <property type="term" value="F:superoxide dismutase activity"/>
    <property type="evidence" value="ECO:0007669"/>
    <property type="project" value="UniProtKB-EC"/>
</dbReference>
<evidence type="ECO:0000256" key="11">
    <source>
        <dbReference type="ARBA" id="ARBA00049204"/>
    </source>
</evidence>
<comment type="function">
    <text evidence="13">Destroys radicals which are normally produced within the cells and which are toxic to biological systems.</text>
</comment>
<evidence type="ECO:0000256" key="8">
    <source>
        <dbReference type="ARBA" id="ARBA00023002"/>
    </source>
</evidence>
<dbReference type="InterPro" id="IPR036314">
    <property type="entry name" value="SOD_C_sf"/>
</dbReference>
<protein>
    <recommendedName>
        <fullName evidence="13">Superoxide dismutase</fullName>
        <ecNumber evidence="13">1.15.1.1</ecNumber>
    </recommendedName>
</protein>
<accession>A0A2T6ZSI1</accession>
<gene>
    <name evidence="16" type="ORF">B9Z19DRAFT_1065063</name>
</gene>
<sequence>MVLSMFLGIWEAGLKESFVTHSALQALEPYISGQIMQIHHSKHHQTYVNNLNAATANHVKALQENDIRAQINLQQAIKFNGGGHINHSLFWANLVPANFSQAELESAPKLTGAISAKYGSYDEFKGEFTGVLLGLQGSGWGWLVKNKKTDQLDIITTKDQDPVVGDLAPIFGVDMWEHAYYLQYFNDKASYVNGIWNIINWETAEQRFLGCSGVLKL</sequence>
<feature type="domain" description="Manganese/iron superoxide dismutase N-terminal" evidence="14">
    <location>
        <begin position="24"/>
        <end position="94"/>
    </location>
</feature>
<evidence type="ECO:0000313" key="16">
    <source>
        <dbReference type="EMBL" id="PUU78438.1"/>
    </source>
</evidence>
<dbReference type="STRING" id="42251.A0A2T6ZSI1"/>
<feature type="binding site" evidence="12">
    <location>
        <position position="87"/>
    </location>
    <ligand>
        <name>Mn(2+)</name>
        <dbReference type="ChEBI" id="CHEBI:29035"/>
    </ligand>
</feature>
<proteinExistence type="inferred from homology"/>
<feature type="domain" description="Manganese/iron superoxide dismutase C-terminal" evidence="15">
    <location>
        <begin position="109"/>
        <end position="207"/>
    </location>
</feature>
<dbReference type="OrthoDB" id="239262at2759"/>
<dbReference type="Pfam" id="PF02777">
    <property type="entry name" value="Sod_Fe_C"/>
    <property type="match status" value="1"/>
</dbReference>
<feature type="binding site" evidence="12">
    <location>
        <position position="174"/>
    </location>
    <ligand>
        <name>Mn(2+)</name>
        <dbReference type="ChEBI" id="CHEBI:29035"/>
    </ligand>
</feature>
<evidence type="ECO:0000256" key="6">
    <source>
        <dbReference type="ARBA" id="ARBA00022723"/>
    </source>
</evidence>
<evidence type="ECO:0000256" key="12">
    <source>
        <dbReference type="PIRSR" id="PIRSR000349-1"/>
    </source>
</evidence>
<dbReference type="Gene3D" id="3.55.40.20">
    <property type="entry name" value="Iron/manganese superoxide dismutase, C-terminal domain"/>
    <property type="match status" value="1"/>
</dbReference>
<dbReference type="InterPro" id="IPR019832">
    <property type="entry name" value="Mn/Fe_SOD_C"/>
</dbReference>
<organism evidence="16 17">
    <name type="scientific">Tuber borchii</name>
    <name type="common">White truffle</name>
    <dbReference type="NCBI Taxonomy" id="42251"/>
    <lineage>
        <taxon>Eukaryota</taxon>
        <taxon>Fungi</taxon>
        <taxon>Dikarya</taxon>
        <taxon>Ascomycota</taxon>
        <taxon>Pezizomycotina</taxon>
        <taxon>Pezizomycetes</taxon>
        <taxon>Pezizales</taxon>
        <taxon>Tuberaceae</taxon>
        <taxon>Tuber</taxon>
    </lineage>
</organism>